<dbReference type="Pfam" id="PF11896">
    <property type="entry name" value="GlgE_dom_N_S"/>
    <property type="match status" value="1"/>
</dbReference>
<keyword evidence="10" id="KW-1185">Reference proteome</keyword>
<dbReference type="PANTHER" id="PTHR47786:SF2">
    <property type="entry name" value="GLYCOSYL HYDROLASE FAMILY 13 CATALYTIC DOMAIN-CONTAINING PROTEIN"/>
    <property type="match status" value="1"/>
</dbReference>
<evidence type="ECO:0000313" key="10">
    <source>
        <dbReference type="Proteomes" id="UP000245647"/>
    </source>
</evidence>
<dbReference type="OrthoDB" id="9805159at2"/>
<evidence type="ECO:0000256" key="2">
    <source>
        <dbReference type="ARBA" id="ARBA00022676"/>
    </source>
</evidence>
<feature type="domain" description="Glycosyl hydrolase family 13 catalytic" evidence="8">
    <location>
        <begin position="198"/>
        <end position="547"/>
    </location>
</feature>
<dbReference type="Pfam" id="PF21702">
    <property type="entry name" value="GLGE_C"/>
    <property type="match status" value="1"/>
</dbReference>
<organism evidence="9 10">
    <name type="scientific">Pararcticibacter amylolyticus</name>
    <dbReference type="NCBI Taxonomy" id="2173175"/>
    <lineage>
        <taxon>Bacteria</taxon>
        <taxon>Pseudomonadati</taxon>
        <taxon>Bacteroidota</taxon>
        <taxon>Sphingobacteriia</taxon>
        <taxon>Sphingobacteriales</taxon>
        <taxon>Sphingobacteriaceae</taxon>
        <taxon>Pararcticibacter</taxon>
    </lineage>
</organism>
<dbReference type="EC" id="2.4.99.16" evidence="6"/>
<dbReference type="InterPro" id="IPR006047">
    <property type="entry name" value="GH13_cat_dom"/>
</dbReference>
<dbReference type="Gene3D" id="1.20.58.80">
    <property type="entry name" value="Phosphotransferase system, lactose/cellobiose-type IIA subunit"/>
    <property type="match status" value="1"/>
</dbReference>
<comment type="function">
    <text evidence="6">Maltosyltransferase that uses maltose 1-phosphate (M1P) as the sugar donor to elongate linear or branched alpha-(1-&gt;4)-glucans. Is involved in a branched alpha-glucan biosynthetic pathway from trehalose, together with TreS, Mak and GlgB.</text>
</comment>
<keyword evidence="2 6" id="KW-0328">Glycosyltransferase</keyword>
<reference evidence="9 10" key="1">
    <citation type="submission" date="2018-04" db="EMBL/GenBank/DDBJ databases">
        <title>Pedobacter chongqingensis sp. nov., isolated from a rottenly hemp rope.</title>
        <authorList>
            <person name="Cai Y."/>
        </authorList>
    </citation>
    <scope>NUCLEOTIDE SEQUENCE [LARGE SCALE GENOMIC DNA]</scope>
    <source>
        <strain evidence="9 10">FJ4-8</strain>
    </source>
</reference>
<feature type="active site" description="Proton donor" evidence="6">
    <location>
        <position position="410"/>
    </location>
</feature>
<feature type="region of interest" description="Disordered" evidence="7">
    <location>
        <begin position="249"/>
        <end position="271"/>
    </location>
</feature>
<comment type="catalytic activity">
    <reaction evidence="5 6">
        <text>alpha-maltose 1-phosphate + [(1-&gt;4)-alpha-D-glucosyl](n) = [(1-&gt;4)-alpha-D-glucosyl](n+2) + phosphate</text>
        <dbReference type="Rhea" id="RHEA:42692"/>
        <dbReference type="Rhea" id="RHEA-COMP:9584"/>
        <dbReference type="Rhea" id="RHEA-COMP:10183"/>
        <dbReference type="ChEBI" id="CHEBI:15444"/>
        <dbReference type="ChEBI" id="CHEBI:43474"/>
        <dbReference type="ChEBI" id="CHEBI:63576"/>
        <dbReference type="EC" id="2.4.99.16"/>
    </reaction>
</comment>
<feature type="active site" description="Nucleophile" evidence="6">
    <location>
        <position position="381"/>
    </location>
</feature>
<name>A0A2U2PGA7_9SPHI</name>
<comment type="similarity">
    <text evidence="6">Belongs to the glycosyl hydrolase 13 family. GlgE subfamily.</text>
</comment>
<evidence type="ECO:0000256" key="1">
    <source>
        <dbReference type="ARBA" id="ARBA00011738"/>
    </source>
</evidence>
<dbReference type="SUPFAM" id="SSF51445">
    <property type="entry name" value="(Trans)glycosidases"/>
    <property type="match status" value="1"/>
</dbReference>
<dbReference type="InterPro" id="IPR017853">
    <property type="entry name" value="GH"/>
</dbReference>
<dbReference type="InterPro" id="IPR049171">
    <property type="entry name" value="GLGE_C"/>
</dbReference>
<feature type="site" description="Transition state stabilizer" evidence="6">
    <location>
        <position position="468"/>
    </location>
</feature>
<comment type="caution">
    <text evidence="9">The sequence shown here is derived from an EMBL/GenBank/DDBJ whole genome shotgun (WGS) entry which is preliminary data.</text>
</comment>
<evidence type="ECO:0000256" key="6">
    <source>
        <dbReference type="HAMAP-Rule" id="MF_02124"/>
    </source>
</evidence>
<feature type="binding site" evidence="6">
    <location>
        <begin position="522"/>
        <end position="523"/>
    </location>
    <ligand>
        <name>alpha-maltose 1-phosphate</name>
        <dbReference type="ChEBI" id="CHEBI:63576"/>
    </ligand>
</feature>
<dbReference type="Proteomes" id="UP000245647">
    <property type="component" value="Unassembled WGS sequence"/>
</dbReference>
<keyword evidence="4 6" id="KW-0119">Carbohydrate metabolism</keyword>
<evidence type="ECO:0000256" key="5">
    <source>
        <dbReference type="ARBA" id="ARBA00048735"/>
    </source>
</evidence>
<feature type="binding site" evidence="6">
    <location>
        <position position="310"/>
    </location>
    <ligand>
        <name>alpha-maltose 1-phosphate</name>
        <dbReference type="ChEBI" id="CHEBI:63576"/>
    </ligand>
</feature>
<dbReference type="GO" id="GO:0030979">
    <property type="term" value="P:alpha-glucan biosynthetic process"/>
    <property type="evidence" value="ECO:0007669"/>
    <property type="project" value="UniProtKB-UniRule"/>
</dbReference>
<keyword evidence="3 6" id="KW-0808">Transferase</keyword>
<evidence type="ECO:0000256" key="4">
    <source>
        <dbReference type="ARBA" id="ARBA00023277"/>
    </source>
</evidence>
<dbReference type="AlphaFoldDB" id="A0A2U2PGA7"/>
<dbReference type="Gene3D" id="2.60.40.10">
    <property type="entry name" value="Immunoglobulins"/>
    <property type="match status" value="1"/>
</dbReference>
<feature type="binding site" evidence="6">
    <location>
        <position position="250"/>
    </location>
    <ligand>
        <name>alpha-maltose 1-phosphate</name>
        <dbReference type="ChEBI" id="CHEBI:63576"/>
    </ligand>
</feature>
<evidence type="ECO:0000259" key="8">
    <source>
        <dbReference type="SMART" id="SM00642"/>
    </source>
</evidence>
<proteinExistence type="inferred from homology"/>
<feature type="binding site" evidence="6">
    <location>
        <position position="345"/>
    </location>
    <ligand>
        <name>alpha-maltose 1-phosphate</name>
        <dbReference type="ChEBI" id="CHEBI:63576"/>
    </ligand>
</feature>
<accession>A0A2U2PGA7</accession>
<dbReference type="HAMAP" id="MF_02124">
    <property type="entry name" value="GlgE"/>
    <property type="match status" value="1"/>
</dbReference>
<dbReference type="SMART" id="SM00642">
    <property type="entry name" value="Aamy"/>
    <property type="match status" value="1"/>
</dbReference>
<dbReference type="RefSeq" id="WP_109416120.1">
    <property type="nucleotide sequence ID" value="NZ_QEAS01000009.1"/>
</dbReference>
<gene>
    <name evidence="6" type="primary">glgE</name>
    <name evidence="9" type="ORF">DDR33_12470</name>
</gene>
<dbReference type="GO" id="GO:0016758">
    <property type="term" value="F:hexosyltransferase activity"/>
    <property type="evidence" value="ECO:0007669"/>
    <property type="project" value="UniProtKB-UniRule"/>
</dbReference>
<dbReference type="Gene3D" id="2.60.40.1180">
    <property type="entry name" value="Golgi alpha-mannosidase II"/>
    <property type="match status" value="1"/>
</dbReference>
<dbReference type="InterPro" id="IPR021828">
    <property type="entry name" value="GlgE_dom_N/S"/>
</dbReference>
<sequence>MMHSNGRKRVVITNVSPLIEGGRYPAKATINEALEISADIFSDGHDSIAACILYKHSGDENWLEIPMEPGVNDRWRAVLKPGSTGFYSVRVQAWVDHFTTWKKGLGKKYEAGQDVTVELQIGADLLENASGSFADAENSLLLKWAGVFRNGNNVPSAVLLALSDEVSSILYAYREDDLVSVYPETLLIEAERKKASYSTWYELFPRSAASEPGKHGTFADVKNLLPRIAKMGFDVLYLSPIHPIGEMKRKGKNNSLTPGPDDPGSPWAIGNRAGGHKAIHPQLGTLADFKDLVSEAGKFDIEIAMDIAYQCAPDHPYVSEHPEWFKWRPDGSVQYAENPPKKYEDILPINFETEDWEALWGELKSVIEYWVGQGVRIFRIDNPHTKAFAFWEWMIREVRKKNPEILFLAEAFTRPRVMERLAKAGFNQSYTYFTWRNTKYEIEEYVRELTAPEMRYSFRPNFWPNTPDILPPFLSWGGENAHILRLVLAATLSSSYGIYGPVYEFCVNTPHHGKEEYTDNEKYEIKHWDWNQYTRIKEIITRVNTIRKQNPALQSTYNVEFAETSNDQIICYGKSDPDSGNRLIVAVNLDPFNTQGAHVRVPLWKLSISPGTPYIVRDLLSGSRYRWQDEWNYIQLNPFQMPAHIFRIEQ</sequence>
<dbReference type="PANTHER" id="PTHR47786">
    <property type="entry name" value="ALPHA-1,4-GLUCAN:MALTOSE-1-PHOSPHATE MALTOSYLTRANSFERASE"/>
    <property type="match status" value="1"/>
</dbReference>
<dbReference type="InterPro" id="IPR013783">
    <property type="entry name" value="Ig-like_fold"/>
</dbReference>
<dbReference type="Gene3D" id="3.20.20.80">
    <property type="entry name" value="Glycosidases"/>
    <property type="match status" value="1"/>
</dbReference>
<protein>
    <recommendedName>
        <fullName evidence="6">Alpha-1,4-glucan:maltose-1-phosphate maltosyltransferase</fullName>
        <shortName evidence="6">GMPMT</shortName>
        <ecNumber evidence="6">2.4.99.16</ecNumber>
    </recommendedName>
    <alternativeName>
        <fullName evidence="6">(1-&gt;4)-alpha-D-glucan:maltose-1-phosphate alpha-D-maltosyltransferase</fullName>
    </alternativeName>
</protein>
<dbReference type="CDD" id="cd11344">
    <property type="entry name" value="AmyAc_GlgE_like"/>
    <property type="match status" value="1"/>
</dbReference>
<dbReference type="InterPro" id="IPR026585">
    <property type="entry name" value="GlgE"/>
</dbReference>
<dbReference type="EMBL" id="QEAS01000009">
    <property type="protein sequence ID" value="PWG80413.1"/>
    <property type="molecule type" value="Genomic_DNA"/>
</dbReference>
<comment type="subunit">
    <text evidence="1 6">Homodimer.</text>
</comment>
<feature type="binding site" evidence="6">
    <location>
        <position position="382"/>
    </location>
    <ligand>
        <name>alpha-maltose 1-phosphate</name>
        <dbReference type="ChEBI" id="CHEBI:63576"/>
    </ligand>
</feature>
<dbReference type="GO" id="GO:0004553">
    <property type="term" value="F:hydrolase activity, hydrolyzing O-glycosyl compounds"/>
    <property type="evidence" value="ECO:0007669"/>
    <property type="project" value="InterPro"/>
</dbReference>
<evidence type="ECO:0000313" key="9">
    <source>
        <dbReference type="EMBL" id="PWG80413.1"/>
    </source>
</evidence>
<dbReference type="InterPro" id="IPR013780">
    <property type="entry name" value="Glyco_hydro_b"/>
</dbReference>
<evidence type="ECO:0000256" key="7">
    <source>
        <dbReference type="SAM" id="MobiDB-lite"/>
    </source>
</evidence>
<dbReference type="SUPFAM" id="SSF51011">
    <property type="entry name" value="Glycosyl hydrolase domain"/>
    <property type="match status" value="1"/>
</dbReference>
<evidence type="ECO:0000256" key="3">
    <source>
        <dbReference type="ARBA" id="ARBA00022679"/>
    </source>
</evidence>